<sequence length="406" mass="45077">MEDASTRLALESGSIGLSRARSLTVLGPAQWMPHLSDFLLLRVLDLEDAESLENRDLEDIGRLFNLKYLGLGGELVTSLPESIGDLQSLETLEMRRTEVRKLPQAASGLKKLVRILAQNLDDIPGGVEEMQHLQKVTMLSVNSRRSLNLVAELAILGQLRSLGVKWCFHDDLGSGIEDIRNDFVSSVNKASEYNITSLSIHSNEACSLSFLAESWVPPYLLQKLVMIPSISSDLPRIPEKIASCRGITYLEIAVNLDRDNDILIIADLPALTILKLYATGKPITIKQGFGCLEVFSFQRLEDELGLTFEEGAMPLLRKLRLRFKLLSEQQKAGFHCGLPCLSSLQRVIATIDCNGAKVSDVVSVEDAIKEEIHAHKKHPMIELGRENEENMIKDGGQRIKMHEGSN</sequence>
<dbReference type="InterPro" id="IPR055414">
    <property type="entry name" value="LRR_R13L4/SHOC2-like"/>
</dbReference>
<dbReference type="Pfam" id="PF23598">
    <property type="entry name" value="LRR_14"/>
    <property type="match status" value="1"/>
</dbReference>
<keyword evidence="4" id="KW-1185">Reference proteome</keyword>
<dbReference type="Proteomes" id="UP000324897">
    <property type="component" value="Unassembled WGS sequence"/>
</dbReference>
<accession>A0A5J9W5P4</accession>
<feature type="non-terminal residue" evidence="3">
    <location>
        <position position="1"/>
    </location>
</feature>
<dbReference type="InterPro" id="IPR032675">
    <property type="entry name" value="LRR_dom_sf"/>
</dbReference>
<evidence type="ECO:0000259" key="2">
    <source>
        <dbReference type="Pfam" id="PF23598"/>
    </source>
</evidence>
<dbReference type="PANTHER" id="PTHR47186:SF3">
    <property type="entry name" value="OS09G0267800 PROTEIN"/>
    <property type="match status" value="1"/>
</dbReference>
<dbReference type="Gene3D" id="3.80.10.10">
    <property type="entry name" value="Ribonuclease Inhibitor"/>
    <property type="match status" value="1"/>
</dbReference>
<name>A0A5J9W5P4_9POAL</name>
<evidence type="ECO:0000256" key="1">
    <source>
        <dbReference type="ARBA" id="ARBA00022737"/>
    </source>
</evidence>
<dbReference type="SUPFAM" id="SSF52058">
    <property type="entry name" value="L domain-like"/>
    <property type="match status" value="1"/>
</dbReference>
<comment type="caution">
    <text evidence="3">The sequence shown here is derived from an EMBL/GenBank/DDBJ whole genome shotgun (WGS) entry which is preliminary data.</text>
</comment>
<evidence type="ECO:0000313" key="3">
    <source>
        <dbReference type="EMBL" id="TVU43275.1"/>
    </source>
</evidence>
<protein>
    <recommendedName>
        <fullName evidence="2">Disease resistance R13L4/SHOC-2-like LRR domain-containing protein</fullName>
    </recommendedName>
</protein>
<feature type="domain" description="Disease resistance R13L4/SHOC-2-like LRR" evidence="2">
    <location>
        <begin position="20"/>
        <end position="380"/>
    </location>
</feature>
<dbReference type="OrthoDB" id="683534at2759"/>
<organism evidence="3 4">
    <name type="scientific">Eragrostis curvula</name>
    <name type="common">weeping love grass</name>
    <dbReference type="NCBI Taxonomy" id="38414"/>
    <lineage>
        <taxon>Eukaryota</taxon>
        <taxon>Viridiplantae</taxon>
        <taxon>Streptophyta</taxon>
        <taxon>Embryophyta</taxon>
        <taxon>Tracheophyta</taxon>
        <taxon>Spermatophyta</taxon>
        <taxon>Magnoliopsida</taxon>
        <taxon>Liliopsida</taxon>
        <taxon>Poales</taxon>
        <taxon>Poaceae</taxon>
        <taxon>PACMAD clade</taxon>
        <taxon>Chloridoideae</taxon>
        <taxon>Eragrostideae</taxon>
        <taxon>Eragrostidinae</taxon>
        <taxon>Eragrostis</taxon>
    </lineage>
</organism>
<reference evidence="3 4" key="1">
    <citation type="journal article" date="2019" name="Sci. Rep.">
        <title>A high-quality genome of Eragrostis curvula grass provides insights into Poaceae evolution and supports new strategies to enhance forage quality.</title>
        <authorList>
            <person name="Carballo J."/>
            <person name="Santos B.A.C.M."/>
            <person name="Zappacosta D."/>
            <person name="Garbus I."/>
            <person name="Selva J.P."/>
            <person name="Gallo C.A."/>
            <person name="Diaz A."/>
            <person name="Albertini E."/>
            <person name="Caccamo M."/>
            <person name="Echenique V."/>
        </authorList>
    </citation>
    <scope>NUCLEOTIDE SEQUENCE [LARGE SCALE GENOMIC DNA]</scope>
    <source>
        <strain evidence="4">cv. Victoria</strain>
        <tissue evidence="3">Leaf</tissue>
    </source>
</reference>
<dbReference type="Gramene" id="TVU43275">
    <property type="protein sequence ID" value="TVU43275"/>
    <property type="gene ID" value="EJB05_09730"/>
</dbReference>
<dbReference type="PANTHER" id="PTHR47186">
    <property type="entry name" value="LEUCINE-RICH REPEAT-CONTAINING PROTEIN 57"/>
    <property type="match status" value="1"/>
</dbReference>
<gene>
    <name evidence="3" type="ORF">EJB05_09730</name>
</gene>
<evidence type="ECO:0000313" key="4">
    <source>
        <dbReference type="Proteomes" id="UP000324897"/>
    </source>
</evidence>
<proteinExistence type="predicted"/>
<dbReference type="EMBL" id="RWGY01000005">
    <property type="protein sequence ID" value="TVU43275.1"/>
    <property type="molecule type" value="Genomic_DNA"/>
</dbReference>
<keyword evidence="1" id="KW-0677">Repeat</keyword>
<dbReference type="AlphaFoldDB" id="A0A5J9W5P4"/>